<dbReference type="PROSITE" id="PS50928">
    <property type="entry name" value="ABC_TM1"/>
    <property type="match status" value="1"/>
</dbReference>
<dbReference type="InterPro" id="IPR000515">
    <property type="entry name" value="MetI-like"/>
</dbReference>
<evidence type="ECO:0000256" key="4">
    <source>
        <dbReference type="ARBA" id="ARBA00008973"/>
    </source>
</evidence>
<evidence type="ECO:0000256" key="7">
    <source>
        <dbReference type="ARBA" id="ARBA00022692"/>
    </source>
</evidence>
<feature type="transmembrane region" description="Helical" evidence="13">
    <location>
        <begin position="147"/>
        <end position="169"/>
    </location>
</feature>
<dbReference type="PANTHER" id="PTHR30429">
    <property type="entry name" value="D-METHIONINE-BINDING LIPOPROTEIN METQ"/>
    <property type="match status" value="1"/>
</dbReference>
<keyword evidence="11" id="KW-0564">Palmitate</keyword>
<dbReference type="Gene3D" id="1.10.3720.10">
    <property type="entry name" value="MetI-like"/>
    <property type="match status" value="1"/>
</dbReference>
<organism evidence="15 16">
    <name type="scientific">Streptomyces daliensis</name>
    <dbReference type="NCBI Taxonomy" id="299421"/>
    <lineage>
        <taxon>Bacteria</taxon>
        <taxon>Bacillati</taxon>
        <taxon>Actinomycetota</taxon>
        <taxon>Actinomycetes</taxon>
        <taxon>Kitasatosporales</taxon>
        <taxon>Streptomycetaceae</taxon>
        <taxon>Streptomyces</taxon>
    </lineage>
</organism>
<feature type="transmembrane region" description="Helical" evidence="13">
    <location>
        <begin position="237"/>
        <end position="255"/>
    </location>
</feature>
<keyword evidence="7 13" id="KW-0812">Transmembrane</keyword>
<evidence type="ECO:0000259" key="14">
    <source>
        <dbReference type="PROSITE" id="PS50928"/>
    </source>
</evidence>
<feature type="transmembrane region" description="Helical" evidence="13">
    <location>
        <begin position="53"/>
        <end position="77"/>
    </location>
</feature>
<evidence type="ECO:0000256" key="13">
    <source>
        <dbReference type="RuleBase" id="RU363032"/>
    </source>
</evidence>
<dbReference type="InterPro" id="IPR004872">
    <property type="entry name" value="Lipoprotein_NlpA"/>
</dbReference>
<keyword evidence="10 13" id="KW-0472">Membrane</keyword>
<dbReference type="GO" id="GO:0005886">
    <property type="term" value="C:plasma membrane"/>
    <property type="evidence" value="ECO:0007669"/>
    <property type="project" value="UniProtKB-SubCell"/>
</dbReference>
<dbReference type="CDD" id="cd13597">
    <property type="entry name" value="PBP2_lipoprotein_Tp32"/>
    <property type="match status" value="1"/>
</dbReference>
<dbReference type="Gene3D" id="3.40.190.10">
    <property type="entry name" value="Periplasmic binding protein-like II"/>
    <property type="match status" value="2"/>
</dbReference>
<sequence>MSWSEIQPLLVQGTLDTLYMVVFSTLIAVLVGLPLGVLLVLTDRGGLLANAAVSKVLGAVVNVGRSLPFIILMVALIPLTRLIAGTAIGPTAAIVPLAIGAIPFFARLVETAVREVDGGLVEAVQAMGGGTPTVVFKALLPQSLPSLVAGVTTTVIVLISYSAMAGAIGGGGLGSVALSYGYQRFETSVMLATVALLIVLVTLVQLIGDAVVRGLARHSRASGTPSGRLARLGGRRTVALGAAVVIPVGLLGYGLTAKDDDQSLTVAASPSPHAEILEYVQKHLAKKEGLDLQVKEFTDYVLPNTATESGEVDANFFQHQPYLDDFNQKKGTHIVPVANVELEPLGLYSNTVKELKGVKSGQTVALPNDSTNEGRALHLLAEHDLITLKKGVGQEATLGDIEDKKGLQFKELEAASVPRSLDDVDAAVINGNYALEAGLNPSKDALVAEDSKDNPFTNFLAVKDGQQDDPRIKKLARLLQSDEVRAFIEDKYEGAIVPSFGKVKSAK</sequence>
<keyword evidence="5 13" id="KW-0813">Transport</keyword>
<feature type="domain" description="ABC transmembrane type-1" evidence="14">
    <location>
        <begin position="14"/>
        <end position="208"/>
    </location>
</feature>
<evidence type="ECO:0000313" key="16">
    <source>
        <dbReference type="Proteomes" id="UP000675554"/>
    </source>
</evidence>
<evidence type="ECO:0000256" key="10">
    <source>
        <dbReference type="ARBA" id="ARBA00023136"/>
    </source>
</evidence>
<evidence type="ECO:0000256" key="1">
    <source>
        <dbReference type="ARBA" id="ARBA00004635"/>
    </source>
</evidence>
<proteinExistence type="inferred from homology"/>
<evidence type="ECO:0000256" key="3">
    <source>
        <dbReference type="ARBA" id="ARBA00007069"/>
    </source>
</evidence>
<evidence type="ECO:0000256" key="2">
    <source>
        <dbReference type="ARBA" id="ARBA00004651"/>
    </source>
</evidence>
<evidence type="ECO:0000256" key="11">
    <source>
        <dbReference type="ARBA" id="ARBA00023139"/>
    </source>
</evidence>
<protein>
    <submittedName>
        <fullName evidence="15">ABC transporter permease subunit</fullName>
    </submittedName>
</protein>
<dbReference type="Proteomes" id="UP000675554">
    <property type="component" value="Unassembled WGS sequence"/>
</dbReference>
<dbReference type="GO" id="GO:0055085">
    <property type="term" value="P:transmembrane transport"/>
    <property type="evidence" value="ECO:0007669"/>
    <property type="project" value="InterPro"/>
</dbReference>
<dbReference type="SUPFAM" id="SSF53850">
    <property type="entry name" value="Periplasmic binding protein-like II"/>
    <property type="match status" value="1"/>
</dbReference>
<keyword evidence="8" id="KW-0732">Signal</keyword>
<comment type="subcellular location">
    <subcellularLocation>
        <location evidence="2 13">Cell membrane</location>
        <topology evidence="2 13">Multi-pass membrane protein</topology>
    </subcellularLocation>
    <subcellularLocation>
        <location evidence="1">Membrane</location>
        <topology evidence="1">Lipid-anchor</topology>
    </subcellularLocation>
</comment>
<dbReference type="PANTHER" id="PTHR30429:SF0">
    <property type="entry name" value="METHIONINE-BINDING LIPOPROTEIN METQ"/>
    <property type="match status" value="1"/>
</dbReference>
<dbReference type="Pfam" id="PF00528">
    <property type="entry name" value="BPD_transp_1"/>
    <property type="match status" value="1"/>
</dbReference>
<evidence type="ECO:0000256" key="9">
    <source>
        <dbReference type="ARBA" id="ARBA00022989"/>
    </source>
</evidence>
<evidence type="ECO:0000256" key="8">
    <source>
        <dbReference type="ARBA" id="ARBA00022729"/>
    </source>
</evidence>
<dbReference type="CDD" id="cd06261">
    <property type="entry name" value="TM_PBP2"/>
    <property type="match status" value="1"/>
</dbReference>
<feature type="transmembrane region" description="Helical" evidence="13">
    <location>
        <begin position="83"/>
        <end position="106"/>
    </location>
</feature>
<keyword evidence="16" id="KW-1185">Reference proteome</keyword>
<comment type="similarity">
    <text evidence="4">Belongs to the NlpA lipoprotein family.</text>
</comment>
<dbReference type="InterPro" id="IPR035906">
    <property type="entry name" value="MetI-like_sf"/>
</dbReference>
<evidence type="ECO:0000256" key="6">
    <source>
        <dbReference type="ARBA" id="ARBA00022475"/>
    </source>
</evidence>
<name>A0A8T4IRV6_9ACTN</name>
<dbReference type="SUPFAM" id="SSF161098">
    <property type="entry name" value="MetI-like"/>
    <property type="match status" value="1"/>
</dbReference>
<reference evidence="15" key="1">
    <citation type="submission" date="2021-04" db="EMBL/GenBank/DDBJ databases">
        <title>Sequencing of actinobacteria type strains.</title>
        <authorList>
            <person name="Nguyen G.-S."/>
            <person name="Wentzel A."/>
        </authorList>
    </citation>
    <scope>NUCLEOTIDE SEQUENCE</scope>
    <source>
        <strain evidence="15">DSM 42095</strain>
    </source>
</reference>
<evidence type="ECO:0000313" key="15">
    <source>
        <dbReference type="EMBL" id="MBR7675026.1"/>
    </source>
</evidence>
<feature type="transmembrane region" description="Helical" evidence="13">
    <location>
        <begin position="20"/>
        <end position="41"/>
    </location>
</feature>
<comment type="similarity">
    <text evidence="3">Belongs to the binding-protein-dependent transport system permease family. CysTW subfamily.</text>
</comment>
<accession>A0A8T4IRV6</accession>
<keyword evidence="12" id="KW-0449">Lipoprotein</keyword>
<evidence type="ECO:0000256" key="5">
    <source>
        <dbReference type="ARBA" id="ARBA00022448"/>
    </source>
</evidence>
<gene>
    <name evidence="15" type="ORF">KDA82_18765</name>
</gene>
<keyword evidence="9 13" id="KW-1133">Transmembrane helix</keyword>
<keyword evidence="6" id="KW-1003">Cell membrane</keyword>
<comment type="caution">
    <text evidence="15">The sequence shown here is derived from an EMBL/GenBank/DDBJ whole genome shotgun (WGS) entry which is preliminary data.</text>
</comment>
<dbReference type="AlphaFoldDB" id="A0A8T4IRV6"/>
<dbReference type="FunFam" id="1.10.3720.10:FF:000002">
    <property type="entry name" value="D-methionine ABC transporter permease MetI"/>
    <property type="match status" value="1"/>
</dbReference>
<evidence type="ECO:0000256" key="12">
    <source>
        <dbReference type="ARBA" id="ARBA00023288"/>
    </source>
</evidence>
<dbReference type="Pfam" id="PF03180">
    <property type="entry name" value="Lipoprotein_9"/>
    <property type="match status" value="1"/>
</dbReference>
<dbReference type="EMBL" id="JAGSMN010000420">
    <property type="protein sequence ID" value="MBR7675026.1"/>
    <property type="molecule type" value="Genomic_DNA"/>
</dbReference>
<feature type="transmembrane region" description="Helical" evidence="13">
    <location>
        <begin position="189"/>
        <end position="216"/>
    </location>
</feature>